<feature type="transmembrane region" description="Helical" evidence="2">
    <location>
        <begin position="12"/>
        <end position="33"/>
    </location>
</feature>
<organism evidence="3 4">
    <name type="scientific">Blastopirellula sediminis</name>
    <dbReference type="NCBI Taxonomy" id="2894196"/>
    <lineage>
        <taxon>Bacteria</taxon>
        <taxon>Pseudomonadati</taxon>
        <taxon>Planctomycetota</taxon>
        <taxon>Planctomycetia</taxon>
        <taxon>Pirellulales</taxon>
        <taxon>Pirellulaceae</taxon>
        <taxon>Blastopirellula</taxon>
    </lineage>
</organism>
<accession>A0A9X1SDV3</accession>
<dbReference type="RefSeq" id="WP_230214849.1">
    <property type="nucleotide sequence ID" value="NZ_JAJKFT010000002.1"/>
</dbReference>
<feature type="region of interest" description="Disordered" evidence="1">
    <location>
        <begin position="310"/>
        <end position="332"/>
    </location>
</feature>
<protein>
    <submittedName>
        <fullName evidence="3">DUF4200 domain-containing protein</fullName>
    </submittedName>
</protein>
<dbReference type="AlphaFoldDB" id="A0A9X1SDV3"/>
<proteinExistence type="predicted"/>
<evidence type="ECO:0000256" key="2">
    <source>
        <dbReference type="SAM" id="Phobius"/>
    </source>
</evidence>
<evidence type="ECO:0000256" key="1">
    <source>
        <dbReference type="SAM" id="MobiDB-lite"/>
    </source>
</evidence>
<keyword evidence="4" id="KW-1185">Reference proteome</keyword>
<keyword evidence="2" id="KW-0472">Membrane</keyword>
<reference evidence="3" key="1">
    <citation type="submission" date="2021-11" db="EMBL/GenBank/DDBJ databases">
        <title>Genome sequence.</title>
        <authorList>
            <person name="Sun Q."/>
        </authorList>
    </citation>
    <scope>NUCLEOTIDE SEQUENCE</scope>
    <source>
        <strain evidence="3">JC732</strain>
    </source>
</reference>
<dbReference type="Proteomes" id="UP001139103">
    <property type="component" value="Unassembled WGS sequence"/>
</dbReference>
<name>A0A9X1SDV3_9BACT</name>
<sequence length="332" mass="37021">MSWLAILIDPWFIFEAFFYVSPLLGTLLTLCFFRDPNAPFTWETKLSASLLLLAMFCGLGFAANGSHSRATAKNLDEQKTIEFNKQMAELKEGAKVTSEKLTASEQELKKMSRDLTMERQANFAERELALKERSSAEESRGKVDSSLAKLTMENDDLKTKLSLQNDALVAANQKLDHANVLNALLKKKLDEIGSNVGGEFQLNIGYVQLPFAIQSQPINYEIKEETGMIYAPTGSNSHLAIGCYREFCHWEPQGRVGSSNWVQFALRRNMEVRGSKLPFQATTIGIQEVVNGSVAQKSLMITSPDGVEQRSTYSFPYDPDEDSTPITIKVAP</sequence>
<comment type="caution">
    <text evidence="3">The sequence shown here is derived from an EMBL/GenBank/DDBJ whole genome shotgun (WGS) entry which is preliminary data.</text>
</comment>
<gene>
    <name evidence="3" type="ORF">LOC68_01500</name>
</gene>
<evidence type="ECO:0000313" key="4">
    <source>
        <dbReference type="Proteomes" id="UP001139103"/>
    </source>
</evidence>
<dbReference type="EMBL" id="JAJKFT010000002">
    <property type="protein sequence ID" value="MCC9627070.1"/>
    <property type="molecule type" value="Genomic_DNA"/>
</dbReference>
<keyword evidence="2" id="KW-1133">Transmembrane helix</keyword>
<keyword evidence="2" id="KW-0812">Transmembrane</keyword>
<feature type="transmembrane region" description="Helical" evidence="2">
    <location>
        <begin position="45"/>
        <end position="63"/>
    </location>
</feature>
<evidence type="ECO:0000313" key="3">
    <source>
        <dbReference type="EMBL" id="MCC9627070.1"/>
    </source>
</evidence>